<evidence type="ECO:0000256" key="1">
    <source>
        <dbReference type="SAM" id="SignalP"/>
    </source>
</evidence>
<reference evidence="3 4" key="1">
    <citation type="submission" date="2024-06" db="EMBL/GenBank/DDBJ databases">
        <title>Genomic Encyclopedia of Type Strains, Phase IV (KMG-IV): sequencing the most valuable type-strain genomes for metagenomic binning, comparative biology and taxonomic classification.</title>
        <authorList>
            <person name="Goeker M."/>
        </authorList>
    </citation>
    <scope>NUCLEOTIDE SEQUENCE [LARGE SCALE GENOMIC DNA]</scope>
    <source>
        <strain evidence="3 4">DSM 29388</strain>
    </source>
</reference>
<proteinExistence type="predicted"/>
<dbReference type="Proteomes" id="UP001549146">
    <property type="component" value="Unassembled WGS sequence"/>
</dbReference>
<evidence type="ECO:0000313" key="3">
    <source>
        <dbReference type="EMBL" id="MET3732610.1"/>
    </source>
</evidence>
<dbReference type="RefSeq" id="WP_354509997.1">
    <property type="nucleotide sequence ID" value="NZ_JBEPMO010000015.1"/>
</dbReference>
<evidence type="ECO:0000313" key="4">
    <source>
        <dbReference type="Proteomes" id="UP001549146"/>
    </source>
</evidence>
<protein>
    <recommendedName>
        <fullName evidence="2">DUF4476 domain-containing protein</fullName>
    </recommendedName>
</protein>
<dbReference type="InterPro" id="IPR028011">
    <property type="entry name" value="DUF4476"/>
</dbReference>
<dbReference type="EMBL" id="JBEPMO010000015">
    <property type="protein sequence ID" value="MET3732610.1"/>
    <property type="molecule type" value="Genomic_DNA"/>
</dbReference>
<accession>A0ABV2LVM3</accession>
<keyword evidence="4" id="KW-1185">Reference proteome</keyword>
<organism evidence="3 4">
    <name type="scientific">Moheibacter stercoris</name>
    <dbReference type="NCBI Taxonomy" id="1628251"/>
    <lineage>
        <taxon>Bacteria</taxon>
        <taxon>Pseudomonadati</taxon>
        <taxon>Bacteroidota</taxon>
        <taxon>Flavobacteriia</taxon>
        <taxon>Flavobacteriales</taxon>
        <taxon>Weeksellaceae</taxon>
        <taxon>Moheibacter</taxon>
    </lineage>
</organism>
<evidence type="ECO:0000259" key="2">
    <source>
        <dbReference type="Pfam" id="PF14771"/>
    </source>
</evidence>
<gene>
    <name evidence="3" type="ORF">ABID46_002200</name>
</gene>
<name>A0ABV2LVM3_9FLAO</name>
<comment type="caution">
    <text evidence="3">The sequence shown here is derived from an EMBL/GenBank/DDBJ whole genome shotgun (WGS) entry which is preliminary data.</text>
</comment>
<feature type="signal peptide" evidence="1">
    <location>
        <begin position="1"/>
        <end position="20"/>
    </location>
</feature>
<feature type="domain" description="DUF4476" evidence="2">
    <location>
        <begin position="116"/>
        <end position="200"/>
    </location>
</feature>
<keyword evidence="1" id="KW-0732">Signal</keyword>
<sequence>MKLFFSFFIFLTFFISNAFAQVNSADLQIKFARQDSYLVQIGKFEFRSEGEPIYIERISIGFHPVKIFRQERRNRKILYNGGINLAGNSLTYARFHRGNLIVEEVVPFETTPVAIVMTSENFQRFKSIVEKQKFSSDKLDLLETQLKQHHFESAQIADLMDVLSFDSDQLKFAKMAYHQTVDPQNYFLVSEKLTYSSSKSD</sequence>
<dbReference type="Pfam" id="PF14771">
    <property type="entry name" value="DUF4476"/>
    <property type="match status" value="1"/>
</dbReference>
<feature type="chain" id="PRO_5046514458" description="DUF4476 domain-containing protein" evidence="1">
    <location>
        <begin position="21"/>
        <end position="201"/>
    </location>
</feature>